<dbReference type="Pfam" id="PF14226">
    <property type="entry name" value="DIOX_N"/>
    <property type="match status" value="1"/>
</dbReference>
<dbReference type="Pfam" id="PF03171">
    <property type="entry name" value="2OG-FeII_Oxy"/>
    <property type="match status" value="1"/>
</dbReference>
<dbReference type="Gene3D" id="2.60.120.330">
    <property type="entry name" value="B-lactam Antibiotic, Isopenicillin N Synthase, Chain"/>
    <property type="match status" value="1"/>
</dbReference>
<evidence type="ECO:0000256" key="1">
    <source>
        <dbReference type="ARBA" id="ARBA00008056"/>
    </source>
</evidence>
<evidence type="ECO:0000256" key="3">
    <source>
        <dbReference type="ARBA" id="ARBA00023004"/>
    </source>
</evidence>
<proteinExistence type="inferred from homology"/>
<accession>A0A4S4DXK1</accession>
<evidence type="ECO:0000313" key="6">
    <source>
        <dbReference type="EMBL" id="THG08118.1"/>
    </source>
</evidence>
<name>A0A4S4DXK1_CAMSN</name>
<dbReference type="PANTHER" id="PTHR47991">
    <property type="entry name" value="OXOGLUTARATE/IRON-DEPENDENT DIOXYGENASE"/>
    <property type="match status" value="1"/>
</dbReference>
<dbReference type="FunFam" id="2.60.120.330:FF:000018">
    <property type="entry name" value="2-oxoglutarate (2OG) and Fe(II)-dependent oxygenase superfamily protein"/>
    <property type="match status" value="1"/>
</dbReference>
<dbReference type="EMBL" id="SDRB02009569">
    <property type="protein sequence ID" value="THG08118.1"/>
    <property type="molecule type" value="Genomic_DNA"/>
</dbReference>
<keyword evidence="3 4" id="KW-0408">Iron</keyword>
<dbReference type="InterPro" id="IPR050295">
    <property type="entry name" value="Plant_2OG-oxidoreductases"/>
</dbReference>
<dbReference type="SUPFAM" id="SSF51197">
    <property type="entry name" value="Clavaminate synthase-like"/>
    <property type="match status" value="1"/>
</dbReference>
<comment type="similarity">
    <text evidence="1 4">Belongs to the iron/ascorbate-dependent oxidoreductase family.</text>
</comment>
<evidence type="ECO:0000259" key="5">
    <source>
        <dbReference type="PROSITE" id="PS51471"/>
    </source>
</evidence>
<feature type="domain" description="Fe2OG dioxygenase" evidence="5">
    <location>
        <begin position="228"/>
        <end position="330"/>
    </location>
</feature>
<reference evidence="6 7" key="1">
    <citation type="journal article" date="2018" name="Proc. Natl. Acad. Sci. U.S.A.">
        <title>Draft genome sequence of Camellia sinensis var. sinensis provides insights into the evolution of the tea genome and tea quality.</title>
        <authorList>
            <person name="Wei C."/>
            <person name="Yang H."/>
            <person name="Wang S."/>
            <person name="Zhao J."/>
            <person name="Liu C."/>
            <person name="Gao L."/>
            <person name="Xia E."/>
            <person name="Lu Y."/>
            <person name="Tai Y."/>
            <person name="She G."/>
            <person name="Sun J."/>
            <person name="Cao H."/>
            <person name="Tong W."/>
            <person name="Gao Q."/>
            <person name="Li Y."/>
            <person name="Deng W."/>
            <person name="Jiang X."/>
            <person name="Wang W."/>
            <person name="Chen Q."/>
            <person name="Zhang S."/>
            <person name="Li H."/>
            <person name="Wu J."/>
            <person name="Wang P."/>
            <person name="Li P."/>
            <person name="Shi C."/>
            <person name="Zheng F."/>
            <person name="Jian J."/>
            <person name="Huang B."/>
            <person name="Shan D."/>
            <person name="Shi M."/>
            <person name="Fang C."/>
            <person name="Yue Y."/>
            <person name="Li F."/>
            <person name="Li D."/>
            <person name="Wei S."/>
            <person name="Han B."/>
            <person name="Jiang C."/>
            <person name="Yin Y."/>
            <person name="Xia T."/>
            <person name="Zhang Z."/>
            <person name="Bennetzen J.L."/>
            <person name="Zhao S."/>
            <person name="Wan X."/>
        </authorList>
    </citation>
    <scope>NUCLEOTIDE SEQUENCE [LARGE SCALE GENOMIC DNA]</scope>
    <source>
        <strain evidence="7">cv. Shuchazao</strain>
        <tissue evidence="6">Leaf</tissue>
    </source>
</reference>
<evidence type="ECO:0000256" key="4">
    <source>
        <dbReference type="RuleBase" id="RU003682"/>
    </source>
</evidence>
<dbReference type="InterPro" id="IPR027443">
    <property type="entry name" value="IPNS-like_sf"/>
</dbReference>
<keyword evidence="7" id="KW-1185">Reference proteome</keyword>
<organism evidence="6 7">
    <name type="scientific">Camellia sinensis var. sinensis</name>
    <name type="common">China tea</name>
    <dbReference type="NCBI Taxonomy" id="542762"/>
    <lineage>
        <taxon>Eukaryota</taxon>
        <taxon>Viridiplantae</taxon>
        <taxon>Streptophyta</taxon>
        <taxon>Embryophyta</taxon>
        <taxon>Tracheophyta</taxon>
        <taxon>Spermatophyta</taxon>
        <taxon>Magnoliopsida</taxon>
        <taxon>eudicotyledons</taxon>
        <taxon>Gunneridae</taxon>
        <taxon>Pentapetalae</taxon>
        <taxon>asterids</taxon>
        <taxon>Ericales</taxon>
        <taxon>Theaceae</taxon>
        <taxon>Camellia</taxon>
    </lineage>
</organism>
<keyword evidence="4" id="KW-0560">Oxidoreductase</keyword>
<keyword evidence="2 4" id="KW-0479">Metal-binding</keyword>
<dbReference type="Proteomes" id="UP000306102">
    <property type="component" value="Unassembled WGS sequence"/>
</dbReference>
<dbReference type="InterPro" id="IPR026992">
    <property type="entry name" value="DIOX_N"/>
</dbReference>
<dbReference type="GO" id="GO:0016705">
    <property type="term" value="F:oxidoreductase activity, acting on paired donors, with incorporation or reduction of molecular oxygen"/>
    <property type="evidence" value="ECO:0007669"/>
    <property type="project" value="UniProtKB-ARBA"/>
</dbReference>
<sequence length="377" mass="42465">MAESFVEADREEEEALSLHKTAHEMFIDGDEPPPRYIVKESIFGSLHSSSSPLPLIPIPVIDIALLSSPQQLHKLRSTLSSWGCFQYSVVLLSLGTSSQCVCFESIVAIGHGIPDSFLDKVRDVAKQFFSLPVEEKKKYSRAEKDGEGHGGDLIVSHKQVLDWSDRLALKVLPEDQRRLNLWPESPADFREITHEYSLKVKCVLDILFKAIAKSLNLEEDSFLNQFGQRAQLIARFNFYPPCPRPEQVLGLKPHSDKSGVTVLLQDKEVEGLHVLKDDQWFRVPIVPHALVVNVGDQMQIMTNGIIKSPVHRAVTNPEKLRISVAVSNEPEPEKEIGPEEGLIDEKRPRLYRNVKNYAAVNFECFQKGEVAIETVKV</sequence>
<dbReference type="InterPro" id="IPR044861">
    <property type="entry name" value="IPNS-like_FE2OG_OXY"/>
</dbReference>
<dbReference type="GO" id="GO:0046872">
    <property type="term" value="F:metal ion binding"/>
    <property type="evidence" value="ECO:0007669"/>
    <property type="project" value="UniProtKB-KW"/>
</dbReference>
<dbReference type="InterPro" id="IPR005123">
    <property type="entry name" value="Oxoglu/Fe-dep_dioxygenase_dom"/>
</dbReference>
<comment type="caution">
    <text evidence="6">The sequence shown here is derived from an EMBL/GenBank/DDBJ whole genome shotgun (WGS) entry which is preliminary data.</text>
</comment>
<protein>
    <recommendedName>
        <fullName evidence="5">Fe2OG dioxygenase domain-containing protein</fullName>
    </recommendedName>
</protein>
<dbReference type="PROSITE" id="PS51471">
    <property type="entry name" value="FE2OG_OXY"/>
    <property type="match status" value="1"/>
</dbReference>
<dbReference type="AlphaFoldDB" id="A0A4S4DXK1"/>
<evidence type="ECO:0000256" key="2">
    <source>
        <dbReference type="ARBA" id="ARBA00022723"/>
    </source>
</evidence>
<evidence type="ECO:0000313" key="7">
    <source>
        <dbReference type="Proteomes" id="UP000306102"/>
    </source>
</evidence>
<gene>
    <name evidence="6" type="ORF">TEA_021309</name>
</gene>
<dbReference type="STRING" id="542762.A0A4S4DXK1"/>